<evidence type="ECO:0000256" key="12">
    <source>
        <dbReference type="ARBA" id="ARBA00023139"/>
    </source>
</evidence>
<comment type="caution">
    <text evidence="18">The sequence shown here is derived from an EMBL/GenBank/DDBJ whole genome shotgun (WGS) entry which is preliminary data.</text>
</comment>
<dbReference type="EMBL" id="SJPN01000006">
    <property type="protein sequence ID" value="TWT98499.1"/>
    <property type="molecule type" value="Genomic_DNA"/>
</dbReference>
<evidence type="ECO:0000256" key="1">
    <source>
        <dbReference type="ARBA" id="ARBA00004571"/>
    </source>
</evidence>
<keyword evidence="3" id="KW-0813">Transport</keyword>
<evidence type="ECO:0000259" key="17">
    <source>
        <dbReference type="Pfam" id="PF22461"/>
    </source>
</evidence>
<keyword evidence="11" id="KW-0472">Membrane</keyword>
<comment type="subcellular location">
    <subcellularLocation>
        <location evidence="1">Cell outer membrane</location>
        <topology evidence="1">Multi-pass membrane protein</topology>
    </subcellularLocation>
</comment>
<dbReference type="Proteomes" id="UP000320176">
    <property type="component" value="Unassembled WGS sequence"/>
</dbReference>
<dbReference type="GO" id="GO:0009279">
    <property type="term" value="C:cell outer membrane"/>
    <property type="evidence" value="ECO:0007669"/>
    <property type="project" value="UniProtKB-SubCell"/>
</dbReference>
<sequence precursor="true">MNRNFPFPILARRNPVSVTGTCLALCIAAMLSLTGCRTAASIGLPVSANTNALLPHATHLRERVGHRSDIATELAKVALPPSRVEAGDVLVIEPNDFNSPIRIQSDQTVQQDGTIELGDYGRFMVMGMTTDEIQQLVQTRVASRETEKSQNRIALASHRNSGSAPAEEVVDYGISVRLVNKEDAQFYVMGEVNAPGSYPLIGADTVLDALIAAGGLSDRANEHKIILTRPRLDGQPRQVLPVCFKQVVQLGDVSTNYQLQPGDRIYVPSITLWEDVKQSVAFGSDKSCPHCRSYER</sequence>
<protein>
    <submittedName>
        <fullName evidence="18">SLBB domain protein</fullName>
    </submittedName>
</protein>
<reference evidence="18 19" key="1">
    <citation type="submission" date="2019-02" db="EMBL/GenBank/DDBJ databases">
        <title>Deep-cultivation of Planctomycetes and their phenomic and genomic characterization uncovers novel biology.</title>
        <authorList>
            <person name="Wiegand S."/>
            <person name="Jogler M."/>
            <person name="Boedeker C."/>
            <person name="Pinto D."/>
            <person name="Vollmers J."/>
            <person name="Rivas-Marin E."/>
            <person name="Kohn T."/>
            <person name="Peeters S.H."/>
            <person name="Heuer A."/>
            <person name="Rast P."/>
            <person name="Oberbeckmann S."/>
            <person name="Bunk B."/>
            <person name="Jeske O."/>
            <person name="Meyerdierks A."/>
            <person name="Storesund J.E."/>
            <person name="Kallscheuer N."/>
            <person name="Luecker S."/>
            <person name="Lage O.M."/>
            <person name="Pohl T."/>
            <person name="Merkel B.J."/>
            <person name="Hornburger P."/>
            <person name="Mueller R.-W."/>
            <person name="Bruemmer F."/>
            <person name="Labrenz M."/>
            <person name="Spormann A.M."/>
            <person name="Op Den Camp H."/>
            <person name="Overmann J."/>
            <person name="Amann R."/>
            <person name="Jetten M.S.M."/>
            <person name="Mascher T."/>
            <person name="Medema M.H."/>
            <person name="Devos D.P."/>
            <person name="Kaster A.-K."/>
            <person name="Ovreas L."/>
            <person name="Rohde M."/>
            <person name="Galperin M.Y."/>
            <person name="Jogler C."/>
        </authorList>
    </citation>
    <scope>NUCLEOTIDE SEQUENCE [LARGE SCALE GENOMIC DNA]</scope>
    <source>
        <strain evidence="18 19">Pla52n</strain>
    </source>
</reference>
<evidence type="ECO:0000256" key="10">
    <source>
        <dbReference type="ARBA" id="ARBA00023114"/>
    </source>
</evidence>
<keyword evidence="10" id="KW-0626">Porin</keyword>
<dbReference type="GO" id="GO:0015159">
    <property type="term" value="F:polysaccharide transmembrane transporter activity"/>
    <property type="evidence" value="ECO:0007669"/>
    <property type="project" value="InterPro"/>
</dbReference>
<keyword evidence="6" id="KW-0812">Transmembrane</keyword>
<dbReference type="RefSeq" id="WP_231742295.1">
    <property type="nucleotide sequence ID" value="NZ_CP151726.1"/>
</dbReference>
<evidence type="ECO:0000256" key="9">
    <source>
        <dbReference type="ARBA" id="ARBA00023065"/>
    </source>
</evidence>
<comment type="similarity">
    <text evidence="2">Belongs to the BexD/CtrA/VexA family.</text>
</comment>
<evidence type="ECO:0000256" key="14">
    <source>
        <dbReference type="ARBA" id="ARBA00023288"/>
    </source>
</evidence>
<feature type="domain" description="SLBB" evidence="17">
    <location>
        <begin position="185"/>
        <end position="267"/>
    </location>
</feature>
<evidence type="ECO:0000256" key="11">
    <source>
        <dbReference type="ARBA" id="ARBA00023136"/>
    </source>
</evidence>
<keyword evidence="13" id="KW-0998">Cell outer membrane</keyword>
<dbReference type="GO" id="GO:0046930">
    <property type="term" value="C:pore complex"/>
    <property type="evidence" value="ECO:0007669"/>
    <property type="project" value="UniProtKB-KW"/>
</dbReference>
<feature type="chain" id="PRO_5022762031" evidence="15">
    <location>
        <begin position="40"/>
        <end position="296"/>
    </location>
</feature>
<keyword evidence="12" id="KW-0564">Palmitate</keyword>
<evidence type="ECO:0000256" key="3">
    <source>
        <dbReference type="ARBA" id="ARBA00022448"/>
    </source>
</evidence>
<keyword evidence="4" id="KW-1134">Transmembrane beta strand</keyword>
<feature type="signal peptide" evidence="15">
    <location>
        <begin position="1"/>
        <end position="39"/>
    </location>
</feature>
<evidence type="ECO:0000256" key="6">
    <source>
        <dbReference type="ARBA" id="ARBA00022692"/>
    </source>
</evidence>
<evidence type="ECO:0000256" key="2">
    <source>
        <dbReference type="ARBA" id="ARBA00009450"/>
    </source>
</evidence>
<keyword evidence="19" id="KW-1185">Reference proteome</keyword>
<dbReference type="Pfam" id="PF22461">
    <property type="entry name" value="SLBB_2"/>
    <property type="match status" value="1"/>
</dbReference>
<evidence type="ECO:0000256" key="8">
    <source>
        <dbReference type="ARBA" id="ARBA00023047"/>
    </source>
</evidence>
<keyword evidence="5" id="KW-0762">Sugar transport</keyword>
<keyword evidence="8" id="KW-0625">Polysaccharide transport</keyword>
<organism evidence="18 19">
    <name type="scientific">Stieleria varia</name>
    <dbReference type="NCBI Taxonomy" id="2528005"/>
    <lineage>
        <taxon>Bacteria</taxon>
        <taxon>Pseudomonadati</taxon>
        <taxon>Planctomycetota</taxon>
        <taxon>Planctomycetia</taxon>
        <taxon>Pirellulales</taxon>
        <taxon>Pirellulaceae</taxon>
        <taxon>Stieleria</taxon>
    </lineage>
</organism>
<evidence type="ECO:0000256" key="4">
    <source>
        <dbReference type="ARBA" id="ARBA00022452"/>
    </source>
</evidence>
<keyword evidence="14" id="KW-0449">Lipoprotein</keyword>
<evidence type="ECO:0000313" key="19">
    <source>
        <dbReference type="Proteomes" id="UP000320176"/>
    </source>
</evidence>
<evidence type="ECO:0000313" key="18">
    <source>
        <dbReference type="EMBL" id="TWT98499.1"/>
    </source>
</evidence>
<dbReference type="InterPro" id="IPR003715">
    <property type="entry name" value="Poly_export_N"/>
</dbReference>
<dbReference type="InterPro" id="IPR049712">
    <property type="entry name" value="Poly_export"/>
</dbReference>
<feature type="domain" description="Polysaccharide export protein N-terminal" evidence="16">
    <location>
        <begin position="82"/>
        <end position="143"/>
    </location>
</feature>
<accession>A0A5C6AFW8</accession>
<dbReference type="AlphaFoldDB" id="A0A5C6AFW8"/>
<dbReference type="Pfam" id="PF02563">
    <property type="entry name" value="Poly_export"/>
    <property type="match status" value="1"/>
</dbReference>
<name>A0A5C6AFW8_9BACT</name>
<keyword evidence="9" id="KW-0406">Ion transport</keyword>
<evidence type="ECO:0000256" key="5">
    <source>
        <dbReference type="ARBA" id="ARBA00022597"/>
    </source>
</evidence>
<gene>
    <name evidence="18" type="ORF">Pla52n_50130</name>
</gene>
<dbReference type="Gene3D" id="3.10.560.10">
    <property type="entry name" value="Outer membrane lipoprotein wza domain like"/>
    <property type="match status" value="1"/>
</dbReference>
<evidence type="ECO:0000256" key="7">
    <source>
        <dbReference type="ARBA" id="ARBA00022729"/>
    </source>
</evidence>
<dbReference type="GO" id="GO:0006811">
    <property type="term" value="P:monoatomic ion transport"/>
    <property type="evidence" value="ECO:0007669"/>
    <property type="project" value="UniProtKB-KW"/>
</dbReference>
<evidence type="ECO:0000256" key="15">
    <source>
        <dbReference type="SAM" id="SignalP"/>
    </source>
</evidence>
<evidence type="ECO:0000259" key="16">
    <source>
        <dbReference type="Pfam" id="PF02563"/>
    </source>
</evidence>
<dbReference type="Gene3D" id="3.30.1950.10">
    <property type="entry name" value="wza like domain"/>
    <property type="match status" value="1"/>
</dbReference>
<dbReference type="InterPro" id="IPR054765">
    <property type="entry name" value="SLBB_dom"/>
</dbReference>
<dbReference type="GO" id="GO:0015288">
    <property type="term" value="F:porin activity"/>
    <property type="evidence" value="ECO:0007669"/>
    <property type="project" value="UniProtKB-KW"/>
</dbReference>
<keyword evidence="7 15" id="KW-0732">Signal</keyword>
<proteinExistence type="inferred from homology"/>
<dbReference type="PANTHER" id="PTHR33619:SF3">
    <property type="entry name" value="POLYSACCHARIDE EXPORT PROTEIN GFCE-RELATED"/>
    <property type="match status" value="1"/>
</dbReference>
<evidence type="ECO:0000256" key="13">
    <source>
        <dbReference type="ARBA" id="ARBA00023237"/>
    </source>
</evidence>
<dbReference type="PANTHER" id="PTHR33619">
    <property type="entry name" value="POLYSACCHARIDE EXPORT PROTEIN GFCE-RELATED"/>
    <property type="match status" value="1"/>
</dbReference>